<dbReference type="InterPro" id="IPR036188">
    <property type="entry name" value="FAD/NAD-bd_sf"/>
</dbReference>
<feature type="non-terminal residue" evidence="4">
    <location>
        <position position="279"/>
    </location>
</feature>
<sequence>PADRYEIPPQDMPAQDPVKRRSNVNEVATGYTETQARLEAMRCLQCKKALCVKGCPVEIKIKEFIAAIADGDFKEALAIIKQNSLLPAVCGRVCPQEVQCQQQCTVGLKFKDTQKAVSVGRLERFVADLDQNNDSVPAVAKETAMKVAVIGSGPGGIVAAADTRRAGHDVTIFEAFHKTGGVMVYGIPEFRLPKAIVQDEIDVLKKMGVKIVCNFIVGRTRTVEQLMTEDGFDAVYIGVGAGLPRFMGIEGESLVGVYSANEYLTRANLMKAYDFGKGA</sequence>
<accession>X1H8I8</accession>
<dbReference type="PANTHER" id="PTHR42783:SF3">
    <property type="entry name" value="GLUTAMATE SYNTHASE [NADPH] SMALL CHAIN-RELATED"/>
    <property type="match status" value="1"/>
</dbReference>
<proteinExistence type="predicted"/>
<dbReference type="GO" id="GO:0051536">
    <property type="term" value="F:iron-sulfur cluster binding"/>
    <property type="evidence" value="ECO:0007669"/>
    <property type="project" value="InterPro"/>
</dbReference>
<dbReference type="Pfam" id="PF07992">
    <property type="entry name" value="Pyr_redox_2"/>
    <property type="match status" value="1"/>
</dbReference>
<dbReference type="PRINTS" id="PR00419">
    <property type="entry name" value="ADXRDTASE"/>
</dbReference>
<evidence type="ECO:0000256" key="1">
    <source>
        <dbReference type="SAM" id="MobiDB-lite"/>
    </source>
</evidence>
<name>X1H8I8_9ZZZZ</name>
<dbReference type="EMBL" id="BARU01023182">
    <property type="protein sequence ID" value="GAH50164.1"/>
    <property type="molecule type" value="Genomic_DNA"/>
</dbReference>
<feature type="non-terminal residue" evidence="4">
    <location>
        <position position="1"/>
    </location>
</feature>
<dbReference type="PANTHER" id="PTHR42783">
    <property type="entry name" value="GLUTAMATE SYNTHASE [NADPH] SMALL CHAIN"/>
    <property type="match status" value="1"/>
</dbReference>
<evidence type="ECO:0000313" key="4">
    <source>
        <dbReference type="EMBL" id="GAH50164.1"/>
    </source>
</evidence>
<dbReference type="InterPro" id="IPR009051">
    <property type="entry name" value="Helical_ferredxn"/>
</dbReference>
<comment type="caution">
    <text evidence="4">The sequence shown here is derived from an EMBL/GenBank/DDBJ whole genome shotgun (WGS) entry which is preliminary data.</text>
</comment>
<dbReference type="GO" id="GO:0016491">
    <property type="term" value="F:oxidoreductase activity"/>
    <property type="evidence" value="ECO:0007669"/>
    <property type="project" value="InterPro"/>
</dbReference>
<dbReference type="SUPFAM" id="SSF51971">
    <property type="entry name" value="Nucleotide-binding domain"/>
    <property type="match status" value="1"/>
</dbReference>
<dbReference type="InterPro" id="IPR023753">
    <property type="entry name" value="FAD/NAD-binding_dom"/>
</dbReference>
<evidence type="ECO:0000259" key="3">
    <source>
        <dbReference type="Pfam" id="PF14691"/>
    </source>
</evidence>
<organism evidence="4">
    <name type="scientific">marine sediment metagenome</name>
    <dbReference type="NCBI Taxonomy" id="412755"/>
    <lineage>
        <taxon>unclassified sequences</taxon>
        <taxon>metagenomes</taxon>
        <taxon>ecological metagenomes</taxon>
    </lineage>
</organism>
<feature type="domain" description="Dihydroprymidine dehydrogenase" evidence="3">
    <location>
        <begin position="21"/>
        <end position="133"/>
    </location>
</feature>
<dbReference type="Gene3D" id="1.10.1060.10">
    <property type="entry name" value="Alpha-helical ferredoxin"/>
    <property type="match status" value="1"/>
</dbReference>
<dbReference type="Gene3D" id="3.50.50.60">
    <property type="entry name" value="FAD/NAD(P)-binding domain"/>
    <property type="match status" value="1"/>
</dbReference>
<dbReference type="InterPro" id="IPR028261">
    <property type="entry name" value="DPD_II"/>
</dbReference>
<dbReference type="SUPFAM" id="SSF46548">
    <property type="entry name" value="alpha-helical ferredoxin"/>
    <property type="match status" value="1"/>
</dbReference>
<protein>
    <recommendedName>
        <fullName evidence="5">Dihydroprymidine dehydrogenase domain-containing protein</fullName>
    </recommendedName>
</protein>
<gene>
    <name evidence="4" type="ORF">S03H2_37654</name>
</gene>
<evidence type="ECO:0000259" key="2">
    <source>
        <dbReference type="Pfam" id="PF07992"/>
    </source>
</evidence>
<dbReference type="Pfam" id="PF14691">
    <property type="entry name" value="Fer4_20"/>
    <property type="match status" value="1"/>
</dbReference>
<reference evidence="4" key="1">
    <citation type="journal article" date="2014" name="Front. Microbiol.">
        <title>High frequency of phylogenetically diverse reductive dehalogenase-homologous genes in deep subseafloor sedimentary metagenomes.</title>
        <authorList>
            <person name="Kawai M."/>
            <person name="Futagami T."/>
            <person name="Toyoda A."/>
            <person name="Takaki Y."/>
            <person name="Nishi S."/>
            <person name="Hori S."/>
            <person name="Arai W."/>
            <person name="Tsubouchi T."/>
            <person name="Morono Y."/>
            <person name="Uchiyama I."/>
            <person name="Ito T."/>
            <person name="Fujiyama A."/>
            <person name="Inagaki F."/>
            <person name="Takami H."/>
        </authorList>
    </citation>
    <scope>NUCLEOTIDE SEQUENCE</scope>
    <source>
        <strain evidence="4">Expedition CK06-06</strain>
    </source>
</reference>
<evidence type="ECO:0008006" key="5">
    <source>
        <dbReference type="Google" id="ProtNLM"/>
    </source>
</evidence>
<feature type="region of interest" description="Disordered" evidence="1">
    <location>
        <begin position="1"/>
        <end position="23"/>
    </location>
</feature>
<dbReference type="AlphaFoldDB" id="X1H8I8"/>
<feature type="domain" description="FAD/NAD(P)-binding" evidence="2">
    <location>
        <begin position="145"/>
        <end position="260"/>
    </location>
</feature>